<dbReference type="RefSeq" id="XP_030057027.1">
    <property type="nucleotide sequence ID" value="XM_030201167.1"/>
</dbReference>
<dbReference type="InParanoid" id="A0A6P7XNU5"/>
<accession>A0A6P7XNU5</accession>
<evidence type="ECO:0000313" key="2">
    <source>
        <dbReference type="RefSeq" id="XP_030057027.1"/>
    </source>
</evidence>
<dbReference type="GeneID" id="115468965"/>
<proteinExistence type="predicted"/>
<name>A0A6P7XNU5_9AMPH</name>
<dbReference type="InterPro" id="IPR031410">
    <property type="entry name" value="SAXO4"/>
</dbReference>
<dbReference type="OrthoDB" id="9980630at2759"/>
<dbReference type="Pfam" id="PF15691">
    <property type="entry name" value="PPP1R32"/>
    <property type="match status" value="1"/>
</dbReference>
<reference evidence="2" key="1">
    <citation type="submission" date="2025-08" db="UniProtKB">
        <authorList>
            <consortium name="RefSeq"/>
        </authorList>
    </citation>
    <scope>IDENTIFICATION</scope>
</reference>
<dbReference type="KEGG" id="muo:115468965"/>
<dbReference type="GO" id="GO:0019902">
    <property type="term" value="F:phosphatase binding"/>
    <property type="evidence" value="ECO:0007669"/>
    <property type="project" value="TreeGrafter"/>
</dbReference>
<gene>
    <name evidence="2" type="primary">PPP1R32</name>
</gene>
<sequence>MGRLPMGCVSPYVKTSTGGKVNPLRFYSTTYCVSYGQEGFKPRGVSCSGTGYQSNLRPMACYDPSLDRLDNPAMGLLLQDSHLSITSKHFTPPEVPNGTEALPSRLHQTGSGFRKSTPVTLPYRRVVKNVHFDTQDHGPYAIAGLTPKHQPLLFQAKEKGFEEQENFRYGPYYMSTDYKTKFRMDPPVLSGFLQGKSVGALEDTGFTEGSDLEPITYLPPSQYRQDIPVSPIHCLKGVSITKTDYLPTVGPNGSEYMPTIAGNSERDGGFWQQMDKHIIPAEKLRTQMRKSEMHDKFEGLYRERRTHLDLLDRHHIGEKDPTGYSTNNKPLHLTPARLPEGSDHFLTNYKLWFYNKNPLGIDREGWTRTGIQKHTSSSFSVNNSSSKLTMPIDVKETLRNAHPHVGRTIKAADLFYDDKRNKLLNPAQLAM</sequence>
<dbReference type="Proteomes" id="UP000515156">
    <property type="component" value="Chromosome 4"/>
</dbReference>
<evidence type="ECO:0000313" key="1">
    <source>
        <dbReference type="Proteomes" id="UP000515156"/>
    </source>
</evidence>
<dbReference type="PANTHER" id="PTHR34349">
    <property type="entry name" value="PROTEIN PHOSPHATASE 1 REGULATORY SUBUNIT 32"/>
    <property type="match status" value="1"/>
</dbReference>
<dbReference type="AlphaFoldDB" id="A0A6P7XNU5"/>
<protein>
    <submittedName>
        <fullName evidence="2">Protein phosphatase 1 regulatory subunit 32 isoform X1</fullName>
    </submittedName>
</protein>
<dbReference type="CTD" id="220004"/>
<keyword evidence="1" id="KW-1185">Reference proteome</keyword>
<dbReference type="FunCoup" id="A0A6P7XNU5">
    <property type="interactions" value="54"/>
</dbReference>
<dbReference type="PANTHER" id="PTHR34349:SF1">
    <property type="entry name" value="PROTEIN PHOSPHATASE 1 REGULATORY SUBUNIT 32"/>
    <property type="match status" value="1"/>
</dbReference>
<organism evidence="1 2">
    <name type="scientific">Microcaecilia unicolor</name>
    <dbReference type="NCBI Taxonomy" id="1415580"/>
    <lineage>
        <taxon>Eukaryota</taxon>
        <taxon>Metazoa</taxon>
        <taxon>Chordata</taxon>
        <taxon>Craniata</taxon>
        <taxon>Vertebrata</taxon>
        <taxon>Euteleostomi</taxon>
        <taxon>Amphibia</taxon>
        <taxon>Gymnophiona</taxon>
        <taxon>Siphonopidae</taxon>
        <taxon>Microcaecilia</taxon>
    </lineage>
</organism>